<evidence type="ECO:0000313" key="2">
    <source>
        <dbReference type="EMBL" id="GFM37586.1"/>
    </source>
</evidence>
<dbReference type="AlphaFoldDB" id="A0A7J0BV51"/>
<gene>
    <name evidence="2" type="ORF">DSM19430T_22700</name>
</gene>
<dbReference type="EMBL" id="BLVP01000008">
    <property type="protein sequence ID" value="GFM37586.1"/>
    <property type="molecule type" value="Genomic_DNA"/>
</dbReference>
<feature type="signal peptide" evidence="1">
    <location>
        <begin position="1"/>
        <end position="34"/>
    </location>
</feature>
<reference evidence="2 3" key="1">
    <citation type="submission" date="2020-05" db="EMBL/GenBank/DDBJ databases">
        <title>Draft genome sequence of Desulfovibrio psychrotolerans JS1T.</title>
        <authorList>
            <person name="Ueno A."/>
            <person name="Tamazawa S."/>
            <person name="Tamamura S."/>
            <person name="Murakami T."/>
            <person name="Kiyama T."/>
            <person name="Inomata H."/>
            <person name="Amano Y."/>
            <person name="Miyakawa K."/>
            <person name="Tamaki H."/>
            <person name="Naganuma T."/>
            <person name="Kaneko K."/>
        </authorList>
    </citation>
    <scope>NUCLEOTIDE SEQUENCE [LARGE SCALE GENOMIC DNA]</scope>
    <source>
        <strain evidence="2 3">JS1</strain>
    </source>
</reference>
<comment type="caution">
    <text evidence="2">The sequence shown here is derived from an EMBL/GenBank/DDBJ whole genome shotgun (WGS) entry which is preliminary data.</text>
</comment>
<dbReference type="PANTHER" id="PTHR35271">
    <property type="entry name" value="ABC TRANSPORTER, SUBSTRATE-BINDING LIPOPROTEIN-RELATED"/>
    <property type="match status" value="1"/>
</dbReference>
<keyword evidence="3" id="KW-1185">Reference proteome</keyword>
<sequence length="365" mass="38966">MPPHLNIALSSVVLRLLGCLLMLGALAAASPVKASEAGTGGEKIRRIGYLEAGHFWLFERTFQAFRDALQERGIRADFPADARFSPGWEPENMARLPQAAAALMQRDDLDLVVGMGTAAMKALLAANTGQTPIMGMGMADPVAAGVVAGPEDSGAENVTCHIVADRWSTMFRVFHDVVGFRTLGILYNDSPEGRVYAALDDARAVASELGFGIAEYGGLSSAETEAECRAGLDALRAQGMDAFFIGPLNCFDWQTSNVASLLELLNGWNIPTFARDGSDFVRAGALMGFSTWNFGPSGTFLARQAAAVFNGTSPRAIPMLDRVEPTIAINLETAGRIGFIFPLDVLVVSDEIHERITLPAAGKEQ</sequence>
<evidence type="ECO:0008006" key="4">
    <source>
        <dbReference type="Google" id="ProtNLM"/>
    </source>
</evidence>
<evidence type="ECO:0000313" key="3">
    <source>
        <dbReference type="Proteomes" id="UP000503820"/>
    </source>
</evidence>
<dbReference type="PANTHER" id="PTHR35271:SF1">
    <property type="entry name" value="ABC TRANSPORTER, SUBSTRATE-BINDING LIPOPROTEIN"/>
    <property type="match status" value="1"/>
</dbReference>
<accession>A0A7J0BV51</accession>
<protein>
    <recommendedName>
        <fullName evidence="4">ABC transporter substrate-binding protein</fullName>
    </recommendedName>
</protein>
<dbReference type="Gene3D" id="3.40.50.2300">
    <property type="match status" value="2"/>
</dbReference>
<organism evidence="2 3">
    <name type="scientific">Desulfovibrio psychrotolerans</name>
    <dbReference type="NCBI Taxonomy" id="415242"/>
    <lineage>
        <taxon>Bacteria</taxon>
        <taxon>Pseudomonadati</taxon>
        <taxon>Thermodesulfobacteriota</taxon>
        <taxon>Desulfovibrionia</taxon>
        <taxon>Desulfovibrionales</taxon>
        <taxon>Desulfovibrionaceae</taxon>
        <taxon>Desulfovibrio</taxon>
    </lineage>
</organism>
<name>A0A7J0BV51_9BACT</name>
<evidence type="ECO:0000256" key="1">
    <source>
        <dbReference type="SAM" id="SignalP"/>
    </source>
</evidence>
<dbReference type="RefSeq" id="WP_174410167.1">
    <property type="nucleotide sequence ID" value="NZ_BLVP01000008.1"/>
</dbReference>
<dbReference type="Pfam" id="PF04392">
    <property type="entry name" value="ABC_sub_bind"/>
    <property type="match status" value="1"/>
</dbReference>
<dbReference type="InterPro" id="IPR007487">
    <property type="entry name" value="ABC_transpt-TYRBP-like"/>
</dbReference>
<dbReference type="Proteomes" id="UP000503820">
    <property type="component" value="Unassembled WGS sequence"/>
</dbReference>
<feature type="chain" id="PRO_5029459579" description="ABC transporter substrate-binding protein" evidence="1">
    <location>
        <begin position="35"/>
        <end position="365"/>
    </location>
</feature>
<keyword evidence="1" id="KW-0732">Signal</keyword>
<proteinExistence type="predicted"/>